<dbReference type="Pfam" id="PF01047">
    <property type="entry name" value="MarR"/>
    <property type="match status" value="1"/>
</dbReference>
<proteinExistence type="predicted"/>
<dbReference type="PROSITE" id="PS50995">
    <property type="entry name" value="HTH_MARR_2"/>
    <property type="match status" value="1"/>
</dbReference>
<name>A0ABW1MLN1_9ACTN</name>
<evidence type="ECO:0000313" key="3">
    <source>
        <dbReference type="Proteomes" id="UP001596139"/>
    </source>
</evidence>
<reference evidence="3" key="1">
    <citation type="journal article" date="2019" name="Int. J. Syst. Evol. Microbiol.">
        <title>The Global Catalogue of Microorganisms (GCM) 10K type strain sequencing project: providing services to taxonomists for standard genome sequencing and annotation.</title>
        <authorList>
            <consortium name="The Broad Institute Genomics Platform"/>
            <consortium name="The Broad Institute Genome Sequencing Center for Infectious Disease"/>
            <person name="Wu L."/>
            <person name="Ma J."/>
        </authorList>
    </citation>
    <scope>NUCLEOTIDE SEQUENCE [LARGE SCALE GENOMIC DNA]</scope>
    <source>
        <strain evidence="3">CGMCC 1.15180</strain>
    </source>
</reference>
<dbReference type="Proteomes" id="UP001596139">
    <property type="component" value="Unassembled WGS sequence"/>
</dbReference>
<dbReference type="InterPro" id="IPR039422">
    <property type="entry name" value="MarR/SlyA-like"/>
</dbReference>
<feature type="domain" description="HTH marR-type" evidence="1">
    <location>
        <begin position="23"/>
        <end position="162"/>
    </location>
</feature>
<evidence type="ECO:0000259" key="1">
    <source>
        <dbReference type="PROSITE" id="PS50995"/>
    </source>
</evidence>
<dbReference type="InterPro" id="IPR000835">
    <property type="entry name" value="HTH_MarR-typ"/>
</dbReference>
<dbReference type="RefSeq" id="WP_031058974.1">
    <property type="nucleotide sequence ID" value="NZ_JBHSPX010000004.1"/>
</dbReference>
<dbReference type="SUPFAM" id="SSF46785">
    <property type="entry name" value="Winged helix' DNA-binding domain"/>
    <property type="match status" value="1"/>
</dbReference>
<dbReference type="InterPro" id="IPR036390">
    <property type="entry name" value="WH_DNA-bd_sf"/>
</dbReference>
<dbReference type="PANTHER" id="PTHR33164:SF104">
    <property type="entry name" value="TRANSCRIPTIONAL REGULATORY PROTEIN"/>
    <property type="match status" value="1"/>
</dbReference>
<comment type="caution">
    <text evidence="2">The sequence shown here is derived from an EMBL/GenBank/DDBJ whole genome shotgun (WGS) entry which is preliminary data.</text>
</comment>
<evidence type="ECO:0000313" key="2">
    <source>
        <dbReference type="EMBL" id="MFC6064247.1"/>
    </source>
</evidence>
<sequence length="163" mass="17712">MLPPPSRVREQWAAHHPGLDTSPMEVVALLKQITALVDRAVEPLYEGAPLTAPEVDLLIPLRHADEPVIARRLAERMSISRAGASKALAKLEKRGFIARTPNPADRRAALVTVTQAGKDAVDALFPRQLAIEAELLEGLGEDRERVLKALARLAEVLQQASPS</sequence>
<keyword evidence="3" id="KW-1185">Reference proteome</keyword>
<dbReference type="EMBL" id="JBHSPX010000004">
    <property type="protein sequence ID" value="MFC6064247.1"/>
    <property type="molecule type" value="Genomic_DNA"/>
</dbReference>
<dbReference type="PANTHER" id="PTHR33164">
    <property type="entry name" value="TRANSCRIPTIONAL REGULATOR, MARR FAMILY"/>
    <property type="match status" value="1"/>
</dbReference>
<dbReference type="Gene3D" id="1.10.10.10">
    <property type="entry name" value="Winged helix-like DNA-binding domain superfamily/Winged helix DNA-binding domain"/>
    <property type="match status" value="1"/>
</dbReference>
<protein>
    <submittedName>
        <fullName evidence="2">MarR family winged helix-turn-helix transcriptional regulator</fullName>
    </submittedName>
</protein>
<gene>
    <name evidence="2" type="ORF">ACFP4F_17050</name>
</gene>
<dbReference type="SMART" id="SM00347">
    <property type="entry name" value="HTH_MARR"/>
    <property type="match status" value="1"/>
</dbReference>
<organism evidence="2 3">
    <name type="scientific">Streptomyces ochraceiscleroticus</name>
    <dbReference type="NCBI Taxonomy" id="47761"/>
    <lineage>
        <taxon>Bacteria</taxon>
        <taxon>Bacillati</taxon>
        <taxon>Actinomycetota</taxon>
        <taxon>Actinomycetes</taxon>
        <taxon>Kitasatosporales</taxon>
        <taxon>Streptomycetaceae</taxon>
        <taxon>Streptomyces</taxon>
    </lineage>
</organism>
<accession>A0ABW1MLN1</accession>
<dbReference type="InterPro" id="IPR036388">
    <property type="entry name" value="WH-like_DNA-bd_sf"/>
</dbReference>
<dbReference type="PRINTS" id="PR00598">
    <property type="entry name" value="HTHMARR"/>
</dbReference>